<dbReference type="PROSITE" id="PS00061">
    <property type="entry name" value="ADH_SHORT"/>
    <property type="match status" value="1"/>
</dbReference>
<reference evidence="3 4" key="1">
    <citation type="submission" date="2023-07" db="EMBL/GenBank/DDBJ databases">
        <title>Sequencing the genomes of 1000 actinobacteria strains.</title>
        <authorList>
            <person name="Klenk H.-P."/>
        </authorList>
    </citation>
    <scope>NUCLEOTIDE SEQUENCE [LARGE SCALE GENOMIC DNA]</scope>
    <source>
        <strain evidence="3 4">DSM 14785</strain>
    </source>
</reference>
<keyword evidence="2" id="KW-0560">Oxidoreductase</keyword>
<dbReference type="Proteomes" id="UP001240250">
    <property type="component" value="Unassembled WGS sequence"/>
</dbReference>
<evidence type="ECO:0000256" key="2">
    <source>
        <dbReference type="ARBA" id="ARBA00023002"/>
    </source>
</evidence>
<comment type="caution">
    <text evidence="3">The sequence shown here is derived from an EMBL/GenBank/DDBJ whole genome shotgun (WGS) entry which is preliminary data.</text>
</comment>
<name>A0ABU0GLY4_9CELL</name>
<dbReference type="RefSeq" id="WP_156442138.1">
    <property type="nucleotide sequence ID" value="NZ_CP194061.1"/>
</dbReference>
<dbReference type="NCBIfam" id="NF004513">
    <property type="entry name" value="PRK05854.1"/>
    <property type="match status" value="1"/>
</dbReference>
<dbReference type="SUPFAM" id="SSF51735">
    <property type="entry name" value="NAD(P)-binding Rossmann-fold domains"/>
    <property type="match status" value="1"/>
</dbReference>
<gene>
    <name evidence="3" type="ORF">JO380_001983</name>
</gene>
<dbReference type="InterPro" id="IPR002347">
    <property type="entry name" value="SDR_fam"/>
</dbReference>
<comment type="similarity">
    <text evidence="1">Belongs to the short-chain dehydrogenases/reductases (SDR) family.</text>
</comment>
<dbReference type="PANTHER" id="PTHR24320">
    <property type="entry name" value="RETINOL DEHYDROGENASE"/>
    <property type="match status" value="1"/>
</dbReference>
<evidence type="ECO:0000313" key="3">
    <source>
        <dbReference type="EMBL" id="MDQ0425602.1"/>
    </source>
</evidence>
<dbReference type="Pfam" id="PF00106">
    <property type="entry name" value="adh_short"/>
    <property type="match status" value="1"/>
</dbReference>
<protein>
    <submittedName>
        <fullName evidence="3">NAD(P)-dependent dehydrogenase (Short-subunit alcohol dehydrogenase family)</fullName>
    </submittedName>
</protein>
<keyword evidence="4" id="KW-1185">Reference proteome</keyword>
<accession>A0ABU0GLY4</accession>
<sequence>MPLLAASDVPDLTGRLAVVTGASDGIGVHVAGHLARAGADVVLPVRDLAKGRAAADRLRAEVPHARLDVRHADLADLASVAAFAGTLLADGRPVDVLVNNAGVMEPPTRRTTADGFELQLGVNHLAHVALTSHLLPLLAAARGRVTTQVSIAVARAAVHWDDLGWEHGYHPGRAYGSSKLALGLFAAELQRRSAAGGWGVTSTLSHPGVSPTNLLAAQPGLGRDRERLGRRVIAGLSRRGWVVGTVASAALPAVLAATAPDARGGHLYGPRGFQHLGGPPAEQPLYRPLTDRDDARRVWDVSHRLTGTPPTP</sequence>
<dbReference type="Gene3D" id="3.40.50.720">
    <property type="entry name" value="NAD(P)-binding Rossmann-like Domain"/>
    <property type="match status" value="1"/>
</dbReference>
<dbReference type="InterPro" id="IPR020904">
    <property type="entry name" value="Sc_DH/Rdtase_CS"/>
</dbReference>
<proteinExistence type="inferred from homology"/>
<evidence type="ECO:0000313" key="4">
    <source>
        <dbReference type="Proteomes" id="UP001240250"/>
    </source>
</evidence>
<dbReference type="PRINTS" id="PR00081">
    <property type="entry name" value="GDHRDH"/>
</dbReference>
<organism evidence="3 4">
    <name type="scientific">Cellulomonas iranensis</name>
    <dbReference type="NCBI Taxonomy" id="76862"/>
    <lineage>
        <taxon>Bacteria</taxon>
        <taxon>Bacillati</taxon>
        <taxon>Actinomycetota</taxon>
        <taxon>Actinomycetes</taxon>
        <taxon>Micrococcales</taxon>
        <taxon>Cellulomonadaceae</taxon>
        <taxon>Cellulomonas</taxon>
    </lineage>
</organism>
<evidence type="ECO:0000256" key="1">
    <source>
        <dbReference type="ARBA" id="ARBA00006484"/>
    </source>
</evidence>
<dbReference type="EMBL" id="JAUSVM010000001">
    <property type="protein sequence ID" value="MDQ0425602.1"/>
    <property type="molecule type" value="Genomic_DNA"/>
</dbReference>
<dbReference type="InterPro" id="IPR036291">
    <property type="entry name" value="NAD(P)-bd_dom_sf"/>
</dbReference>
<dbReference type="PANTHER" id="PTHR24320:SF148">
    <property type="entry name" value="NAD(P)-BINDING ROSSMANN-FOLD SUPERFAMILY PROTEIN"/>
    <property type="match status" value="1"/>
</dbReference>